<feature type="transmembrane region" description="Helical" evidence="1">
    <location>
        <begin position="27"/>
        <end position="45"/>
    </location>
</feature>
<proteinExistence type="predicted"/>
<organism evidence="2 3">
    <name type="scientific">Amnibacterium kyonggiense</name>
    <dbReference type="NCBI Taxonomy" id="595671"/>
    <lineage>
        <taxon>Bacteria</taxon>
        <taxon>Bacillati</taxon>
        <taxon>Actinomycetota</taxon>
        <taxon>Actinomycetes</taxon>
        <taxon>Micrococcales</taxon>
        <taxon>Microbacteriaceae</taxon>
        <taxon>Amnibacterium</taxon>
    </lineage>
</organism>
<feature type="transmembrane region" description="Helical" evidence="1">
    <location>
        <begin position="52"/>
        <end position="73"/>
    </location>
</feature>
<keyword evidence="3" id="KW-1185">Reference proteome</keyword>
<evidence type="ECO:0000313" key="2">
    <source>
        <dbReference type="EMBL" id="TDS81078.1"/>
    </source>
</evidence>
<gene>
    <name evidence="2" type="ORF">CLV52_1652</name>
</gene>
<evidence type="ECO:0000313" key="3">
    <source>
        <dbReference type="Proteomes" id="UP000295344"/>
    </source>
</evidence>
<sequence length="188" mass="19807">MVVLLALGTAALGAGLAVVKGRDDGLGYFVGNLSTPYLIAAFFAGRALRSRVGAAVAGVLMTWITLSAFYVSAETAFGYPSGSMTRFYLEWFIAGAFSGTALGLLGRESRTRVRLRYVLPLALVLEPFAVVMVQTAGRFGGLNLQALQLVAWGGEIVLGCVVLGITRLRSGRTQAAESVKRQVSRAGS</sequence>
<dbReference type="RefSeq" id="WP_133765713.1">
    <property type="nucleotide sequence ID" value="NZ_BAAARP010000003.1"/>
</dbReference>
<feature type="transmembrane region" description="Helical" evidence="1">
    <location>
        <begin position="85"/>
        <end position="105"/>
    </location>
</feature>
<evidence type="ECO:0000256" key="1">
    <source>
        <dbReference type="SAM" id="Phobius"/>
    </source>
</evidence>
<feature type="transmembrane region" description="Helical" evidence="1">
    <location>
        <begin position="149"/>
        <end position="168"/>
    </location>
</feature>
<dbReference type="Proteomes" id="UP000295344">
    <property type="component" value="Unassembled WGS sequence"/>
</dbReference>
<keyword evidence="1" id="KW-0472">Membrane</keyword>
<name>A0A4R7FTF5_9MICO</name>
<accession>A0A4R7FTF5</accession>
<comment type="caution">
    <text evidence="2">The sequence shown here is derived from an EMBL/GenBank/DDBJ whole genome shotgun (WGS) entry which is preliminary data.</text>
</comment>
<dbReference type="AlphaFoldDB" id="A0A4R7FTF5"/>
<protein>
    <submittedName>
        <fullName evidence="2">Uncharacterized protein</fullName>
    </submittedName>
</protein>
<dbReference type="EMBL" id="SOAM01000001">
    <property type="protein sequence ID" value="TDS81078.1"/>
    <property type="molecule type" value="Genomic_DNA"/>
</dbReference>
<keyword evidence="1" id="KW-1133">Transmembrane helix</keyword>
<keyword evidence="1" id="KW-0812">Transmembrane</keyword>
<reference evidence="2 3" key="1">
    <citation type="submission" date="2019-03" db="EMBL/GenBank/DDBJ databases">
        <title>Genomic Encyclopedia of Archaeal and Bacterial Type Strains, Phase II (KMG-II): from individual species to whole genera.</title>
        <authorList>
            <person name="Goeker M."/>
        </authorList>
    </citation>
    <scope>NUCLEOTIDE SEQUENCE [LARGE SCALE GENOMIC DNA]</scope>
    <source>
        <strain evidence="2 3">DSM 24782</strain>
    </source>
</reference>
<feature type="transmembrane region" description="Helical" evidence="1">
    <location>
        <begin position="117"/>
        <end position="137"/>
    </location>
</feature>